<dbReference type="PROSITE" id="PS50801">
    <property type="entry name" value="STAS"/>
    <property type="match status" value="1"/>
</dbReference>
<dbReference type="Proteomes" id="UP000295781">
    <property type="component" value="Chromosome"/>
</dbReference>
<accession>A0A4P2QCN7</accession>
<gene>
    <name evidence="4" type="ORF">SOCEGT47_081010</name>
</gene>
<evidence type="ECO:0000259" key="2">
    <source>
        <dbReference type="PROSITE" id="PS50113"/>
    </source>
</evidence>
<evidence type="ECO:0000259" key="3">
    <source>
        <dbReference type="PROSITE" id="PS50801"/>
    </source>
</evidence>
<evidence type="ECO:0000256" key="1">
    <source>
        <dbReference type="SAM" id="Coils"/>
    </source>
</evidence>
<dbReference type="InterPro" id="IPR000700">
    <property type="entry name" value="PAS-assoc_C"/>
</dbReference>
<dbReference type="PROSITE" id="PS50113">
    <property type="entry name" value="PAC"/>
    <property type="match status" value="1"/>
</dbReference>
<dbReference type="InterPro" id="IPR002645">
    <property type="entry name" value="STAS_dom"/>
</dbReference>
<dbReference type="SUPFAM" id="SSF52091">
    <property type="entry name" value="SpoIIaa-like"/>
    <property type="match status" value="1"/>
</dbReference>
<feature type="domain" description="STAS" evidence="3">
    <location>
        <begin position="64"/>
        <end position="175"/>
    </location>
</feature>
<dbReference type="InterPro" id="IPR051932">
    <property type="entry name" value="Bact_StressResp_Reg"/>
</dbReference>
<dbReference type="PANTHER" id="PTHR33745">
    <property type="entry name" value="RSBT ANTAGONIST PROTEIN RSBS-RELATED"/>
    <property type="match status" value="1"/>
</dbReference>
<name>A0A4P2QCN7_SORCE</name>
<protein>
    <recommendedName>
        <fullName evidence="6">STAS domain-containing protein</fullName>
    </recommendedName>
</protein>
<reference evidence="4 5" key="1">
    <citation type="submission" date="2015-09" db="EMBL/GenBank/DDBJ databases">
        <title>Sorangium comparison.</title>
        <authorList>
            <person name="Zaburannyi N."/>
            <person name="Bunk B."/>
            <person name="Overmann J."/>
            <person name="Mueller R."/>
        </authorList>
    </citation>
    <scope>NUCLEOTIDE SEQUENCE [LARGE SCALE GENOMIC DNA]</scope>
    <source>
        <strain evidence="4 5">So ceGT47</strain>
    </source>
</reference>
<proteinExistence type="predicted"/>
<sequence>MAVTVRDITASKRLEAELREALQRRESDAEELQRKNRQLAEENAERERAEALLRQQQETILAMSTPIIQAWEGVLVLPVIGTVDTARAAQIMERLLPEIVRTQARFAILDLTGVSAVDASTVSHLLAVVRAASLLGSTCLVSGISPAIARTMTEIGGTEGAFLTFGLLQSALRHALSRCSA</sequence>
<evidence type="ECO:0000313" key="4">
    <source>
        <dbReference type="EMBL" id="AUX27510.1"/>
    </source>
</evidence>
<dbReference type="Pfam" id="PF01740">
    <property type="entry name" value="STAS"/>
    <property type="match status" value="1"/>
</dbReference>
<feature type="domain" description="PAC" evidence="2">
    <location>
        <begin position="1"/>
        <end position="20"/>
    </location>
</feature>
<dbReference type="CDD" id="cd07041">
    <property type="entry name" value="STAS_RsbR_RsbS_like"/>
    <property type="match status" value="1"/>
</dbReference>
<dbReference type="AlphaFoldDB" id="A0A4P2QCN7"/>
<dbReference type="InterPro" id="IPR036513">
    <property type="entry name" value="STAS_dom_sf"/>
</dbReference>
<keyword evidence="1" id="KW-0175">Coiled coil</keyword>
<evidence type="ECO:0000313" key="5">
    <source>
        <dbReference type="Proteomes" id="UP000295781"/>
    </source>
</evidence>
<dbReference type="EMBL" id="CP012670">
    <property type="protein sequence ID" value="AUX27510.1"/>
    <property type="molecule type" value="Genomic_DNA"/>
</dbReference>
<feature type="coiled-coil region" evidence="1">
    <location>
        <begin position="11"/>
        <end position="59"/>
    </location>
</feature>
<dbReference type="RefSeq" id="WP_242515667.1">
    <property type="nucleotide sequence ID" value="NZ_CP012670.1"/>
</dbReference>
<evidence type="ECO:0008006" key="6">
    <source>
        <dbReference type="Google" id="ProtNLM"/>
    </source>
</evidence>
<dbReference type="Gene3D" id="3.30.750.24">
    <property type="entry name" value="STAS domain"/>
    <property type="match status" value="1"/>
</dbReference>
<organism evidence="4 5">
    <name type="scientific">Sorangium cellulosum</name>
    <name type="common">Polyangium cellulosum</name>
    <dbReference type="NCBI Taxonomy" id="56"/>
    <lineage>
        <taxon>Bacteria</taxon>
        <taxon>Pseudomonadati</taxon>
        <taxon>Myxococcota</taxon>
        <taxon>Polyangia</taxon>
        <taxon>Polyangiales</taxon>
        <taxon>Polyangiaceae</taxon>
        <taxon>Sorangium</taxon>
    </lineage>
</organism>